<feature type="compositionally biased region" description="Basic and acidic residues" evidence="1">
    <location>
        <begin position="52"/>
        <end position="61"/>
    </location>
</feature>
<feature type="region of interest" description="Disordered" evidence="1">
    <location>
        <begin position="135"/>
        <end position="198"/>
    </location>
</feature>
<reference evidence="2" key="1">
    <citation type="journal article" date="2020" name="Nature">
        <title>Giant virus diversity and host interactions through global metagenomics.</title>
        <authorList>
            <person name="Schulz F."/>
            <person name="Roux S."/>
            <person name="Paez-Espino D."/>
            <person name="Jungbluth S."/>
            <person name="Walsh D.A."/>
            <person name="Denef V.J."/>
            <person name="McMahon K.D."/>
            <person name="Konstantinidis K.T."/>
            <person name="Eloe-Fadrosh E.A."/>
            <person name="Kyrpides N.C."/>
            <person name="Woyke T."/>
        </authorList>
    </citation>
    <scope>NUCLEOTIDE SEQUENCE</scope>
    <source>
        <strain evidence="2">GVMAG-M-3300009149-34</strain>
    </source>
</reference>
<protein>
    <submittedName>
        <fullName evidence="2">Uncharacterized protein</fullName>
    </submittedName>
</protein>
<name>A0A6C0ENM2_9ZZZZ</name>
<sequence length="198" mass="22791">MSVFKQPLDSFMSRPPVAIPRPPVAIIPVARKLTTDDTLANLNEAQRLHYAAEDEKEKQDKQSAVTKSRNTLAAASAKVQAAKALEGERKEEMNVIPDDEERKLAVIEQHNAAVAKLADAKDAYAAAEAVHKAALANAPTGGRRRRRHTRHKRRKSKHRSHKRRTKKHRKIRTKKHRKIRTKKHRKIRTKTRRRSRRR</sequence>
<evidence type="ECO:0000256" key="1">
    <source>
        <dbReference type="SAM" id="MobiDB-lite"/>
    </source>
</evidence>
<feature type="compositionally biased region" description="Polar residues" evidence="1">
    <location>
        <begin position="62"/>
        <end position="71"/>
    </location>
</feature>
<proteinExistence type="predicted"/>
<dbReference type="AlphaFoldDB" id="A0A6C0ENM2"/>
<accession>A0A6C0ENM2</accession>
<organism evidence="2">
    <name type="scientific">viral metagenome</name>
    <dbReference type="NCBI Taxonomy" id="1070528"/>
    <lineage>
        <taxon>unclassified sequences</taxon>
        <taxon>metagenomes</taxon>
        <taxon>organismal metagenomes</taxon>
    </lineage>
</organism>
<feature type="region of interest" description="Disordered" evidence="1">
    <location>
        <begin position="52"/>
        <end position="71"/>
    </location>
</feature>
<feature type="compositionally biased region" description="Basic residues" evidence="1">
    <location>
        <begin position="142"/>
        <end position="198"/>
    </location>
</feature>
<dbReference type="EMBL" id="MN738894">
    <property type="protein sequence ID" value="QHT30261.1"/>
    <property type="molecule type" value="Genomic_DNA"/>
</dbReference>
<evidence type="ECO:0000313" key="2">
    <source>
        <dbReference type="EMBL" id="QHT30261.1"/>
    </source>
</evidence>